<protein>
    <submittedName>
        <fullName evidence="1">Uncharacterized protein</fullName>
    </submittedName>
</protein>
<name>A0A430FZN6_9SPHN</name>
<organism evidence="1 2">
    <name type="scientific">Sphingomonas koreensis</name>
    <dbReference type="NCBI Taxonomy" id="93064"/>
    <lineage>
        <taxon>Bacteria</taxon>
        <taxon>Pseudomonadati</taxon>
        <taxon>Pseudomonadota</taxon>
        <taxon>Alphaproteobacteria</taxon>
        <taxon>Sphingomonadales</taxon>
        <taxon>Sphingomonadaceae</taxon>
        <taxon>Sphingomonas</taxon>
    </lineage>
</organism>
<comment type="caution">
    <text evidence="1">The sequence shown here is derived from an EMBL/GenBank/DDBJ whole genome shotgun (WGS) entry which is preliminary data.</text>
</comment>
<reference evidence="1 2" key="1">
    <citation type="submission" date="2018-07" db="EMBL/GenBank/DDBJ databases">
        <title>Genomic and Epidemiologic Investigation of an Indolent Hospital Outbreak.</title>
        <authorList>
            <person name="Johnson R.C."/>
            <person name="Deming C."/>
            <person name="Conlan S."/>
            <person name="Zellmer C.J."/>
            <person name="Michelin A.V."/>
            <person name="Lee-Lin S."/>
            <person name="Thomas P.J."/>
            <person name="Park M."/>
            <person name="Weingarten R.A."/>
            <person name="Less J."/>
            <person name="Dekker J.P."/>
            <person name="Frank K.M."/>
            <person name="Musser K.A."/>
            <person name="Mcquiston J.R."/>
            <person name="Henderson D.K."/>
            <person name="Lau A.F."/>
            <person name="Palmore T.N."/>
            <person name="Segre J.A."/>
        </authorList>
    </citation>
    <scope>NUCLEOTIDE SEQUENCE [LARGE SCALE GENOMIC DNA]</scope>
    <source>
        <strain evidence="1 2">SK-CDC1_0717</strain>
    </source>
</reference>
<sequence>MPQSVADGNGITQFIGESLREVVRLAASEFASKGISFSTLKAEKIILAIESALEEVKALEIGRSFPGHDGGGESG</sequence>
<evidence type="ECO:0000313" key="2">
    <source>
        <dbReference type="Proteomes" id="UP000287746"/>
    </source>
</evidence>
<accession>A0A430FZN6</accession>
<gene>
    <name evidence="1" type="ORF">DAH66_18585</name>
</gene>
<dbReference type="Proteomes" id="UP000287746">
    <property type="component" value="Unassembled WGS sequence"/>
</dbReference>
<evidence type="ECO:0000313" key="1">
    <source>
        <dbReference type="EMBL" id="RSY78557.1"/>
    </source>
</evidence>
<proteinExistence type="predicted"/>
<dbReference type="EMBL" id="QQYZ01000023">
    <property type="protein sequence ID" value="RSY78557.1"/>
    <property type="molecule type" value="Genomic_DNA"/>
</dbReference>
<dbReference type="AlphaFoldDB" id="A0A430FZN6"/>